<dbReference type="GeneID" id="9685878"/>
<dbReference type="CDD" id="cd20251">
    <property type="entry name" value="Complex1_LYR_SF"/>
    <property type="match status" value="1"/>
</dbReference>
<protein>
    <submittedName>
        <fullName evidence="2">Predicted protein</fullName>
    </submittedName>
</protein>
<accession>C1MXQ6</accession>
<keyword evidence="3" id="KW-1185">Reference proteome</keyword>
<feature type="domain" description="Complex 1 LYR protein" evidence="1">
    <location>
        <begin position="1"/>
        <end position="57"/>
    </location>
</feature>
<dbReference type="OrthoDB" id="275715at2759"/>
<proteinExistence type="predicted"/>
<gene>
    <name evidence="2" type="ORF">MICPUCDRAFT_11868</name>
</gene>
<evidence type="ECO:0000313" key="3">
    <source>
        <dbReference type="Proteomes" id="UP000001876"/>
    </source>
</evidence>
<dbReference type="EMBL" id="GG663742">
    <property type="protein sequence ID" value="EEH55209.1"/>
    <property type="molecule type" value="Genomic_DNA"/>
</dbReference>
<sequence>KVLSLFRKLYRAARSLPTSNRVGFVRAKVRAEYETHRGESDAARIAALRLYGETQLDNVLAQASHLTSV</sequence>
<dbReference type="OMA" id="EYEKYRH"/>
<organism evidence="3">
    <name type="scientific">Micromonas pusilla (strain CCMP1545)</name>
    <name type="common">Picoplanktonic green alga</name>
    <dbReference type="NCBI Taxonomy" id="564608"/>
    <lineage>
        <taxon>Eukaryota</taxon>
        <taxon>Viridiplantae</taxon>
        <taxon>Chlorophyta</taxon>
        <taxon>Mamiellophyceae</taxon>
        <taxon>Mamiellales</taxon>
        <taxon>Mamiellaceae</taxon>
        <taxon>Micromonas</taxon>
    </lineage>
</organism>
<dbReference type="RefSeq" id="XP_003060440.1">
    <property type="nucleotide sequence ID" value="XM_003060394.1"/>
</dbReference>
<dbReference type="KEGG" id="mpp:MICPUCDRAFT_11868"/>
<dbReference type="Pfam" id="PF05347">
    <property type="entry name" value="Complex1_LYR"/>
    <property type="match status" value="1"/>
</dbReference>
<dbReference type="AlphaFoldDB" id="C1MXQ6"/>
<dbReference type="eggNOG" id="ENOG502SBVU">
    <property type="taxonomic scope" value="Eukaryota"/>
</dbReference>
<reference evidence="2 3" key="1">
    <citation type="journal article" date="2009" name="Science">
        <title>Green evolution and dynamic adaptations revealed by genomes of the marine picoeukaryotes Micromonas.</title>
        <authorList>
            <person name="Worden A.Z."/>
            <person name="Lee J.H."/>
            <person name="Mock T."/>
            <person name="Rouze P."/>
            <person name="Simmons M.P."/>
            <person name="Aerts A.L."/>
            <person name="Allen A.E."/>
            <person name="Cuvelier M.L."/>
            <person name="Derelle E."/>
            <person name="Everett M.V."/>
            <person name="Foulon E."/>
            <person name="Grimwood J."/>
            <person name="Gundlach H."/>
            <person name="Henrissat B."/>
            <person name="Napoli C."/>
            <person name="McDonald S.M."/>
            <person name="Parker M.S."/>
            <person name="Rombauts S."/>
            <person name="Salamov A."/>
            <person name="Von Dassow P."/>
            <person name="Badger J.H."/>
            <person name="Coutinho P.M."/>
            <person name="Demir E."/>
            <person name="Dubchak I."/>
            <person name="Gentemann C."/>
            <person name="Eikrem W."/>
            <person name="Gready J.E."/>
            <person name="John U."/>
            <person name="Lanier W."/>
            <person name="Lindquist E.A."/>
            <person name="Lucas S."/>
            <person name="Mayer K.F."/>
            <person name="Moreau H."/>
            <person name="Not F."/>
            <person name="Otillar R."/>
            <person name="Panaud O."/>
            <person name="Pangilinan J."/>
            <person name="Paulsen I."/>
            <person name="Piegu B."/>
            <person name="Poliakov A."/>
            <person name="Robbens S."/>
            <person name="Schmutz J."/>
            <person name="Toulza E."/>
            <person name="Wyss T."/>
            <person name="Zelensky A."/>
            <person name="Zhou K."/>
            <person name="Armbrust E.V."/>
            <person name="Bhattacharya D."/>
            <person name="Goodenough U.W."/>
            <person name="Van de Peer Y."/>
            <person name="Grigoriev I.V."/>
        </authorList>
    </citation>
    <scope>NUCLEOTIDE SEQUENCE [LARGE SCALE GENOMIC DNA]</scope>
    <source>
        <strain evidence="2 3">CCMP1545</strain>
    </source>
</reference>
<name>C1MXQ6_MICPC</name>
<evidence type="ECO:0000259" key="1">
    <source>
        <dbReference type="Pfam" id="PF05347"/>
    </source>
</evidence>
<feature type="non-terminal residue" evidence="2">
    <location>
        <position position="1"/>
    </location>
</feature>
<dbReference type="Proteomes" id="UP000001876">
    <property type="component" value="Unassembled WGS sequence"/>
</dbReference>
<evidence type="ECO:0000313" key="2">
    <source>
        <dbReference type="EMBL" id="EEH55209.1"/>
    </source>
</evidence>
<feature type="non-terminal residue" evidence="2">
    <location>
        <position position="69"/>
    </location>
</feature>
<dbReference type="InterPro" id="IPR008011">
    <property type="entry name" value="Complex1_LYR_dom"/>
</dbReference>